<keyword evidence="2" id="KW-1185">Reference proteome</keyword>
<evidence type="ECO:0000313" key="1">
    <source>
        <dbReference type="EMBL" id="MBK1792579.1"/>
    </source>
</evidence>
<dbReference type="EMBL" id="JAENIM010000046">
    <property type="protein sequence ID" value="MBK1792579.1"/>
    <property type="molecule type" value="Genomic_DNA"/>
</dbReference>
<dbReference type="RefSeq" id="WP_200312592.1">
    <property type="nucleotide sequence ID" value="NZ_JAENIM010000046.1"/>
</dbReference>
<dbReference type="AlphaFoldDB" id="A0A8J7MEQ8"/>
<comment type="caution">
    <text evidence="1">The sequence shown here is derived from an EMBL/GenBank/DDBJ whole genome shotgun (WGS) entry which is preliminary data.</text>
</comment>
<accession>A0A8J7MEQ8</accession>
<evidence type="ECO:0000313" key="2">
    <source>
        <dbReference type="Proteomes" id="UP000624703"/>
    </source>
</evidence>
<reference evidence="1" key="1">
    <citation type="submission" date="2021-01" db="EMBL/GenBank/DDBJ databases">
        <title>Modified the classification status of verrucomicrobia.</title>
        <authorList>
            <person name="Feng X."/>
        </authorList>
    </citation>
    <scope>NUCLEOTIDE SEQUENCE</scope>
    <source>
        <strain evidence="1">_KCTC 22039</strain>
    </source>
</reference>
<dbReference type="Proteomes" id="UP000624703">
    <property type="component" value="Unassembled WGS sequence"/>
</dbReference>
<gene>
    <name evidence="1" type="ORF">JIN82_15550</name>
</gene>
<sequence length="220" mass="25669">MSHTDEIAHRLAEILLLELPEFRYTRSRTQLRKRTADFSDNLIIDVTTRNGTDYSLSFYLGVAHTETEKLISEIEERKITPYDRTVFLYSVNQQNFELLDFTGDTCWYGLKRDTDFSEVSSGIQRFIRECAQSYFQHFHDLLTIRASLEARDGLGQNQTPFKQVLAIDALLGDSDHIRSYLVLLQSELDGGYRHDVQSFNEFYQAISIRFPHLFSSFELK</sequence>
<organism evidence="1 2">
    <name type="scientific">Persicirhabdus sediminis</name>
    <dbReference type="NCBI Taxonomy" id="454144"/>
    <lineage>
        <taxon>Bacteria</taxon>
        <taxon>Pseudomonadati</taxon>
        <taxon>Verrucomicrobiota</taxon>
        <taxon>Verrucomicrobiia</taxon>
        <taxon>Verrucomicrobiales</taxon>
        <taxon>Verrucomicrobiaceae</taxon>
        <taxon>Persicirhabdus</taxon>
    </lineage>
</organism>
<proteinExistence type="predicted"/>
<protein>
    <submittedName>
        <fullName evidence="1">Uncharacterized protein</fullName>
    </submittedName>
</protein>
<name>A0A8J7MEQ8_9BACT</name>